<keyword evidence="8 12" id="KW-0808">Transferase</keyword>
<gene>
    <name evidence="15" type="ORF">SAMN02745753_04630</name>
</gene>
<dbReference type="NCBIfam" id="TIGR00078">
    <property type="entry name" value="nadC"/>
    <property type="match status" value="1"/>
</dbReference>
<dbReference type="InterPro" id="IPR002638">
    <property type="entry name" value="Quinolinate_PRibosylTrfase_C"/>
</dbReference>
<evidence type="ECO:0000259" key="13">
    <source>
        <dbReference type="Pfam" id="PF01729"/>
    </source>
</evidence>
<evidence type="ECO:0000313" key="15">
    <source>
        <dbReference type="EMBL" id="SHG87123.1"/>
    </source>
</evidence>
<dbReference type="UniPathway" id="UPA00253">
    <property type="reaction ID" value="UER00331"/>
</dbReference>
<dbReference type="OrthoDB" id="9782546at2"/>
<dbReference type="InterPro" id="IPR037128">
    <property type="entry name" value="Quinolinate_PRibosylTase_N_sf"/>
</dbReference>
<dbReference type="PANTHER" id="PTHR32179">
    <property type="entry name" value="NICOTINATE-NUCLEOTIDE PYROPHOSPHORYLASE [CARBOXYLATING]"/>
    <property type="match status" value="1"/>
</dbReference>
<proteinExistence type="inferred from homology"/>
<dbReference type="GO" id="GO:0005737">
    <property type="term" value="C:cytoplasm"/>
    <property type="evidence" value="ECO:0007669"/>
    <property type="project" value="TreeGrafter"/>
</dbReference>
<evidence type="ECO:0000256" key="10">
    <source>
        <dbReference type="ARBA" id="ARBA00047445"/>
    </source>
</evidence>
<name>A0A1M5NDQ9_9GAMM</name>
<dbReference type="InterPro" id="IPR013785">
    <property type="entry name" value="Aldolase_TIM"/>
</dbReference>
<dbReference type="FunFam" id="3.20.20.70:FF:000030">
    <property type="entry name" value="Nicotinate-nucleotide pyrophosphorylase, carboxylating"/>
    <property type="match status" value="1"/>
</dbReference>
<feature type="domain" description="Quinolinate phosphoribosyl transferase N-terminal" evidence="14">
    <location>
        <begin position="25"/>
        <end position="107"/>
    </location>
</feature>
<keyword evidence="6" id="KW-0662">Pyridine nucleotide biosynthesis</keyword>
<evidence type="ECO:0000256" key="4">
    <source>
        <dbReference type="ARBA" id="ARBA00011218"/>
    </source>
</evidence>
<dbReference type="AlphaFoldDB" id="A0A1M5NDQ9"/>
<dbReference type="PIRSF" id="PIRSF006250">
    <property type="entry name" value="NadC_ModD"/>
    <property type="match status" value="1"/>
</dbReference>
<dbReference type="Pfam" id="PF01729">
    <property type="entry name" value="QRPTase_C"/>
    <property type="match status" value="1"/>
</dbReference>
<comment type="subunit">
    <text evidence="4">Hexamer formed by 3 homodimers.</text>
</comment>
<dbReference type="FunFam" id="3.90.1170.20:FF:000001">
    <property type="entry name" value="Nicotinate-nucleotide diphosphorylase (Carboxylating)"/>
    <property type="match status" value="1"/>
</dbReference>
<accession>A0A1M5NDQ9</accession>
<dbReference type="SUPFAM" id="SSF51690">
    <property type="entry name" value="Nicotinate/Quinolinate PRTase C-terminal domain-like"/>
    <property type="match status" value="1"/>
</dbReference>
<evidence type="ECO:0000256" key="1">
    <source>
        <dbReference type="ARBA" id="ARBA00003237"/>
    </source>
</evidence>
<comment type="function">
    <text evidence="1">Involved in the catabolism of quinolinic acid (QA).</text>
</comment>
<dbReference type="SUPFAM" id="SSF54675">
    <property type="entry name" value="Nicotinate/Quinolinate PRTase N-terminal domain-like"/>
    <property type="match status" value="1"/>
</dbReference>
<dbReference type="GO" id="GO:0009435">
    <property type="term" value="P:NAD+ biosynthetic process"/>
    <property type="evidence" value="ECO:0007669"/>
    <property type="project" value="UniProtKB-UniPathway"/>
</dbReference>
<dbReference type="Pfam" id="PF02749">
    <property type="entry name" value="QRPTase_N"/>
    <property type="match status" value="1"/>
</dbReference>
<dbReference type="PANTHER" id="PTHR32179:SF3">
    <property type="entry name" value="NICOTINATE-NUCLEOTIDE PYROPHOSPHORYLASE [CARBOXYLATING]"/>
    <property type="match status" value="1"/>
</dbReference>
<protein>
    <recommendedName>
        <fullName evidence="11">Probable nicotinate-nucleotide pyrophosphorylase [carboxylating]</fullName>
        <ecNumber evidence="5">2.4.2.19</ecNumber>
    </recommendedName>
    <alternativeName>
        <fullName evidence="9">Quinolinate phosphoribosyltransferase [decarboxylating]</fullName>
    </alternativeName>
</protein>
<keyword evidence="16" id="KW-1185">Reference proteome</keyword>
<comment type="pathway">
    <text evidence="2">Cofactor biosynthesis; NAD(+) biosynthesis; nicotinate D-ribonucleotide from quinolinate: step 1/1.</text>
</comment>
<comment type="similarity">
    <text evidence="3 12">Belongs to the NadC/ModD family.</text>
</comment>
<dbReference type="InterPro" id="IPR036068">
    <property type="entry name" value="Nicotinate_pribotase-like_C"/>
</dbReference>
<dbReference type="InterPro" id="IPR027277">
    <property type="entry name" value="NadC/ModD"/>
</dbReference>
<evidence type="ECO:0000256" key="5">
    <source>
        <dbReference type="ARBA" id="ARBA00011944"/>
    </source>
</evidence>
<organism evidence="15 16">
    <name type="scientific">Marinomonas polaris DSM 16579</name>
    <dbReference type="NCBI Taxonomy" id="1122206"/>
    <lineage>
        <taxon>Bacteria</taxon>
        <taxon>Pseudomonadati</taxon>
        <taxon>Pseudomonadota</taxon>
        <taxon>Gammaproteobacteria</taxon>
        <taxon>Oceanospirillales</taxon>
        <taxon>Oceanospirillaceae</taxon>
        <taxon>Marinomonas</taxon>
    </lineage>
</organism>
<dbReference type="RefSeq" id="WP_072842437.1">
    <property type="nucleotide sequence ID" value="NZ_FQVF01000036.1"/>
</dbReference>
<evidence type="ECO:0000256" key="11">
    <source>
        <dbReference type="ARBA" id="ARBA00069173"/>
    </source>
</evidence>
<dbReference type="Gene3D" id="3.90.1170.20">
    <property type="entry name" value="Quinolinate phosphoribosyl transferase, N-terminal domain"/>
    <property type="match status" value="1"/>
</dbReference>
<comment type="catalytic activity">
    <reaction evidence="10">
        <text>nicotinate beta-D-ribonucleotide + CO2 + diphosphate = quinolinate + 5-phospho-alpha-D-ribose 1-diphosphate + 2 H(+)</text>
        <dbReference type="Rhea" id="RHEA:12733"/>
        <dbReference type="ChEBI" id="CHEBI:15378"/>
        <dbReference type="ChEBI" id="CHEBI:16526"/>
        <dbReference type="ChEBI" id="CHEBI:29959"/>
        <dbReference type="ChEBI" id="CHEBI:33019"/>
        <dbReference type="ChEBI" id="CHEBI:57502"/>
        <dbReference type="ChEBI" id="CHEBI:58017"/>
        <dbReference type="EC" id="2.4.2.19"/>
    </reaction>
</comment>
<sequence length="275" mass="29591">MTLPSDLADTVKLALLEDVGSGDVSADLISTNAPAKARIISREDAVLCGCAWFEEVFRQVDDTIVVSWFFSDGNKVKAEDLLCEVEGPAKSLVTAERTALNFLQLLSATATQTNTYVEKIQHTNCKLLDTRKTIPGLRTAQKYAVVCGGGKNHRIGLFDQVLIKENHIMAAGSISAAVENARRLHPAIKIEVEAETLAEVQQGLDAKADIIMLDNFDRANLIQAVHLAAGKVPLEASGGVNLETITAIAETGVDYISVGDVTKNVKAIDLSMRFV</sequence>
<evidence type="ECO:0000256" key="12">
    <source>
        <dbReference type="PIRNR" id="PIRNR006250"/>
    </source>
</evidence>
<dbReference type="InterPro" id="IPR022412">
    <property type="entry name" value="Quinolinate_PRibosylTrfase_N"/>
</dbReference>
<dbReference type="EMBL" id="FQVF01000036">
    <property type="protein sequence ID" value="SHG87123.1"/>
    <property type="molecule type" value="Genomic_DNA"/>
</dbReference>
<evidence type="ECO:0000256" key="3">
    <source>
        <dbReference type="ARBA" id="ARBA00009400"/>
    </source>
</evidence>
<evidence type="ECO:0000256" key="2">
    <source>
        <dbReference type="ARBA" id="ARBA00004893"/>
    </source>
</evidence>
<feature type="domain" description="Quinolinate phosphoribosyl transferase C-terminal" evidence="13">
    <location>
        <begin position="110"/>
        <end position="273"/>
    </location>
</feature>
<evidence type="ECO:0000256" key="9">
    <source>
        <dbReference type="ARBA" id="ARBA00033102"/>
    </source>
</evidence>
<dbReference type="GO" id="GO:0004514">
    <property type="term" value="F:nicotinate-nucleotide diphosphorylase (carboxylating) activity"/>
    <property type="evidence" value="ECO:0007669"/>
    <property type="project" value="UniProtKB-EC"/>
</dbReference>
<keyword evidence="7 12" id="KW-0328">Glycosyltransferase</keyword>
<evidence type="ECO:0000259" key="14">
    <source>
        <dbReference type="Pfam" id="PF02749"/>
    </source>
</evidence>
<dbReference type="InterPro" id="IPR004393">
    <property type="entry name" value="NadC"/>
</dbReference>
<evidence type="ECO:0000256" key="7">
    <source>
        <dbReference type="ARBA" id="ARBA00022676"/>
    </source>
</evidence>
<evidence type="ECO:0000256" key="6">
    <source>
        <dbReference type="ARBA" id="ARBA00022642"/>
    </source>
</evidence>
<evidence type="ECO:0000256" key="8">
    <source>
        <dbReference type="ARBA" id="ARBA00022679"/>
    </source>
</evidence>
<evidence type="ECO:0000313" key="16">
    <source>
        <dbReference type="Proteomes" id="UP000184517"/>
    </source>
</evidence>
<dbReference type="Proteomes" id="UP000184517">
    <property type="component" value="Unassembled WGS sequence"/>
</dbReference>
<dbReference type="CDD" id="cd01572">
    <property type="entry name" value="QPRTase"/>
    <property type="match status" value="1"/>
</dbReference>
<dbReference type="Gene3D" id="3.20.20.70">
    <property type="entry name" value="Aldolase class I"/>
    <property type="match status" value="1"/>
</dbReference>
<dbReference type="EC" id="2.4.2.19" evidence="5"/>
<dbReference type="STRING" id="1122206.SAMN02745753_04630"/>
<reference evidence="16" key="1">
    <citation type="submission" date="2016-11" db="EMBL/GenBank/DDBJ databases">
        <authorList>
            <person name="Varghese N."/>
            <person name="Submissions S."/>
        </authorList>
    </citation>
    <scope>NUCLEOTIDE SEQUENCE [LARGE SCALE GENOMIC DNA]</scope>
    <source>
        <strain evidence="16">DSM 16579</strain>
    </source>
</reference>
<dbReference type="GO" id="GO:0034213">
    <property type="term" value="P:quinolinate catabolic process"/>
    <property type="evidence" value="ECO:0007669"/>
    <property type="project" value="TreeGrafter"/>
</dbReference>